<dbReference type="AlphaFoldDB" id="A0A834U8I4"/>
<reference evidence="2" key="1">
    <citation type="journal article" date="2020" name="G3 (Bethesda)">
        <title>High-Quality Assemblies for Three Invasive Social Wasps from the &lt;i&gt;Vespula&lt;/i&gt; Genus.</title>
        <authorList>
            <person name="Harrop T.W.R."/>
            <person name="Guhlin J."/>
            <person name="McLaughlin G.M."/>
            <person name="Permina E."/>
            <person name="Stockwell P."/>
            <person name="Gilligan J."/>
            <person name="Le Lec M.F."/>
            <person name="Gruber M.A.M."/>
            <person name="Quinn O."/>
            <person name="Lovegrove M."/>
            <person name="Duncan E.J."/>
            <person name="Remnant E.J."/>
            <person name="Van Eeckhoven J."/>
            <person name="Graham B."/>
            <person name="Knapp R.A."/>
            <person name="Langford K.W."/>
            <person name="Kronenberg Z."/>
            <person name="Press M.O."/>
            <person name="Eacker S.M."/>
            <person name="Wilson-Rankin E.E."/>
            <person name="Purcell J."/>
            <person name="Lester P.J."/>
            <person name="Dearden P.K."/>
        </authorList>
    </citation>
    <scope>NUCLEOTIDE SEQUENCE</scope>
    <source>
        <strain evidence="2">Volc-1</strain>
    </source>
</reference>
<dbReference type="EMBL" id="JACSDY010000008">
    <property type="protein sequence ID" value="KAF7421649.1"/>
    <property type="molecule type" value="Genomic_DNA"/>
</dbReference>
<keyword evidence="3" id="KW-1185">Reference proteome</keyword>
<accession>A0A834U8I4</accession>
<organism evidence="2 3">
    <name type="scientific">Vespula pensylvanica</name>
    <name type="common">Western yellow jacket</name>
    <name type="synonym">Wasp</name>
    <dbReference type="NCBI Taxonomy" id="30213"/>
    <lineage>
        <taxon>Eukaryota</taxon>
        <taxon>Metazoa</taxon>
        <taxon>Ecdysozoa</taxon>
        <taxon>Arthropoda</taxon>
        <taxon>Hexapoda</taxon>
        <taxon>Insecta</taxon>
        <taxon>Pterygota</taxon>
        <taxon>Neoptera</taxon>
        <taxon>Endopterygota</taxon>
        <taxon>Hymenoptera</taxon>
        <taxon>Apocrita</taxon>
        <taxon>Aculeata</taxon>
        <taxon>Vespoidea</taxon>
        <taxon>Vespidae</taxon>
        <taxon>Vespinae</taxon>
        <taxon>Vespula</taxon>
    </lineage>
</organism>
<comment type="caution">
    <text evidence="2">The sequence shown here is derived from an EMBL/GenBank/DDBJ whole genome shotgun (WGS) entry which is preliminary data.</text>
</comment>
<evidence type="ECO:0000313" key="2">
    <source>
        <dbReference type="EMBL" id="KAF7421649.1"/>
    </source>
</evidence>
<gene>
    <name evidence="2" type="ORF">H0235_009485</name>
</gene>
<evidence type="ECO:0000313" key="3">
    <source>
        <dbReference type="Proteomes" id="UP000600918"/>
    </source>
</evidence>
<name>A0A834U8I4_VESPE</name>
<feature type="chain" id="PRO_5033004373" evidence="1">
    <location>
        <begin position="22"/>
        <end position="138"/>
    </location>
</feature>
<dbReference type="Proteomes" id="UP000600918">
    <property type="component" value="Unassembled WGS sequence"/>
</dbReference>
<evidence type="ECO:0000256" key="1">
    <source>
        <dbReference type="SAM" id="SignalP"/>
    </source>
</evidence>
<keyword evidence="1" id="KW-0732">Signal</keyword>
<protein>
    <submittedName>
        <fullName evidence="2">Uncharacterized protein</fullName>
    </submittedName>
</protein>
<sequence length="138" mass="14980">MGKTTLIVSLILSIVIVMASSLDNSEELEFLRGIPKVSWKSKIYDDAKPPELVVYLLKRMSKGNSGKSSGNENSNTDNIDCQCKCGIKKNSGLSDIVAGYNDNLMGTHGSIISEPKKKKSFSCAPDSFWDGSKCAQII</sequence>
<feature type="signal peptide" evidence="1">
    <location>
        <begin position="1"/>
        <end position="21"/>
    </location>
</feature>
<proteinExistence type="predicted"/>